<dbReference type="InterPro" id="IPR051451">
    <property type="entry name" value="PhoH2-like"/>
</dbReference>
<dbReference type="InterPro" id="IPR003714">
    <property type="entry name" value="PhoH"/>
</dbReference>
<dbReference type="KEGG" id="vg:40100526"/>
<protein>
    <submittedName>
        <fullName evidence="5">Predicted ATPase related to phosphate starvation-inducible protein PhoH</fullName>
    </submittedName>
</protein>
<name>A0A2C9CX60_9CAUD</name>
<dbReference type="Proteomes" id="UP000240931">
    <property type="component" value="Segment"/>
</dbReference>
<evidence type="ECO:0000256" key="3">
    <source>
        <dbReference type="ARBA" id="ARBA00046345"/>
    </source>
</evidence>
<proteinExistence type="inferred from homology"/>
<dbReference type="Pfam" id="PF13638">
    <property type="entry name" value="PIN_4"/>
    <property type="match status" value="1"/>
</dbReference>
<comment type="similarity">
    <text evidence="3">In the N-terminal section; belongs to the PINc/VapC protein family.</text>
</comment>
<dbReference type="SUPFAM" id="SSF52540">
    <property type="entry name" value="P-loop containing nucleoside triphosphate hydrolases"/>
    <property type="match status" value="1"/>
</dbReference>
<dbReference type="OrthoDB" id="3129at10239"/>
<reference evidence="6 8" key="3">
    <citation type="submission" date="2019-06" db="EMBL/GenBank/DDBJ databases">
        <authorList>
            <person name="Bower L."/>
            <person name="Leinonen R."/>
        </authorList>
    </citation>
    <scope>NUCLEOTIDE SEQUENCE [LARGE SCALE GENOMIC DNA]</scope>
</reference>
<dbReference type="CDD" id="cd09883">
    <property type="entry name" value="PIN_VapC_PhoHL-ATPase"/>
    <property type="match status" value="1"/>
</dbReference>
<dbReference type="SMART" id="SM00670">
    <property type="entry name" value="PINc"/>
    <property type="match status" value="1"/>
</dbReference>
<evidence type="ECO:0000256" key="2">
    <source>
        <dbReference type="ARBA" id="ARBA00022840"/>
    </source>
</evidence>
<feature type="domain" description="PIN" evidence="4">
    <location>
        <begin position="2"/>
        <end position="149"/>
    </location>
</feature>
<evidence type="ECO:0000313" key="7">
    <source>
        <dbReference type="Proteomes" id="UP000240931"/>
    </source>
</evidence>
<keyword evidence="2" id="KW-0067">ATP-binding</keyword>
<dbReference type="RefSeq" id="YP_009623718.1">
    <property type="nucleotide sequence ID" value="NC_042116.1"/>
</dbReference>
<dbReference type="InterPro" id="IPR029060">
    <property type="entry name" value="PIN-like_dom_sf"/>
</dbReference>
<dbReference type="InterPro" id="IPR002716">
    <property type="entry name" value="PIN_dom"/>
</dbReference>
<dbReference type="Gene3D" id="3.40.50.1010">
    <property type="entry name" value="5'-nuclease"/>
    <property type="match status" value="1"/>
</dbReference>
<dbReference type="GeneID" id="40100526"/>
<evidence type="ECO:0000313" key="6">
    <source>
        <dbReference type="EMBL" id="VUE36154.1"/>
    </source>
</evidence>
<reference evidence="5" key="1">
    <citation type="submission" date="2017-10" db="EMBL/GenBank/DDBJ databases">
        <authorList>
            <person name="Banno H."/>
            <person name="Chua N.-H."/>
        </authorList>
    </citation>
    <scope>NUCLEOTIDE SEQUENCE [LARGE SCALE GENOMIC DNA]</scope>
</reference>
<dbReference type="Gene3D" id="3.40.50.300">
    <property type="entry name" value="P-loop containing nucleotide triphosphate hydrolases"/>
    <property type="match status" value="1"/>
</dbReference>
<keyword evidence="7" id="KW-1185">Reference proteome</keyword>
<dbReference type="Proteomes" id="UP000317227">
    <property type="component" value="Segment"/>
</dbReference>
<evidence type="ECO:0000259" key="4">
    <source>
        <dbReference type="SMART" id="SM00670"/>
    </source>
</evidence>
<dbReference type="GO" id="GO:0005524">
    <property type="term" value="F:ATP binding"/>
    <property type="evidence" value="ECO:0007669"/>
    <property type="project" value="UniProtKB-KW"/>
</dbReference>
<keyword evidence="1" id="KW-0547">Nucleotide-binding</keyword>
<dbReference type="PANTHER" id="PTHR30473">
    <property type="entry name" value="PROTEIN PHOH"/>
    <property type="match status" value="1"/>
</dbReference>
<evidence type="ECO:0000313" key="8">
    <source>
        <dbReference type="Proteomes" id="UP000317227"/>
    </source>
</evidence>
<dbReference type="EMBL" id="LT960551">
    <property type="protein sequence ID" value="SOK58385.1"/>
    <property type="molecule type" value="Genomic_DNA"/>
</dbReference>
<accession>A0A2C9CX60</accession>
<evidence type="ECO:0000313" key="5">
    <source>
        <dbReference type="EMBL" id="SOK58385.1"/>
    </source>
</evidence>
<gene>
    <name evidence="5" type="primary">g108</name>
</gene>
<dbReference type="PANTHER" id="PTHR30473:SF2">
    <property type="entry name" value="PIN DOMAIN-CONTAINING PROTEIN"/>
    <property type="match status" value="1"/>
</dbReference>
<sequence length="484" mass="54191">MKRYVLDTNVILSDPNAILAFEGSHVILPFTVLEELDSIKSRKVDISRDARVAVRNISAILEGATHEEIATTGVPISRTHTNIHEDTRLFVLTIEELDAIKALSGSATYDVDYAKNETLRNSTVPDDKIILVAKLSNSVLVTRDINMRIKALAYGVEVQDYRHDITIEDSDLIHTGHHAIEGSIWDRIGTVYSEQHGIKLLHFVPKDQVDFLPANICVGDFVYDEADVLFVYEGEGARLDENDEPIDDEQYIAFIDVGQSSSLNRKVWHIKAKNIQQAMAINSIMDSDVHITVLLGSAGTGKTLITMACALELVMELKHKNKRYERIIFSKTQDSQFEDIGFLPGTEMEKVMPFCGAAVDALEYLHKDDVNPQGSIDETLKRNKFQFKALNFVRGRSFINTILIVDEFQNITPAQAKTILTRAGENCKVIIMGNLSQIDNKFVSPTNSGLTYVTEKFKDWEGCRIIELEGVVRSPLAAFAEENL</sequence>
<organism evidence="5 7">
    <name type="scientific">Yersinia phage fHe-Yen9-04</name>
    <dbReference type="NCBI Taxonomy" id="2052742"/>
    <lineage>
        <taxon>Viruses</taxon>
        <taxon>Duplodnaviria</taxon>
        <taxon>Heunggongvirae</taxon>
        <taxon>Uroviricota</taxon>
        <taxon>Caudoviricetes</taxon>
        <taxon>Eneladusvirus</taxon>
        <taxon>Eneladusvirus Yen904</taxon>
    </lineage>
</organism>
<evidence type="ECO:0000256" key="1">
    <source>
        <dbReference type="ARBA" id="ARBA00022741"/>
    </source>
</evidence>
<reference evidence="7" key="2">
    <citation type="submission" date="2017-10" db="EMBL/GenBank/DDBJ databases">
        <authorList>
            <person name="Skurnik M."/>
        </authorList>
    </citation>
    <scope>NUCLEOTIDE SEQUENCE [LARGE SCALE GENOMIC DNA]</scope>
</reference>
<dbReference type="EMBL" id="LR596615">
    <property type="protein sequence ID" value="VUE36154.1"/>
    <property type="molecule type" value="Genomic_DNA"/>
</dbReference>
<dbReference type="SUPFAM" id="SSF88723">
    <property type="entry name" value="PIN domain-like"/>
    <property type="match status" value="1"/>
</dbReference>
<dbReference type="InterPro" id="IPR027417">
    <property type="entry name" value="P-loop_NTPase"/>
</dbReference>
<dbReference type="Pfam" id="PF02562">
    <property type="entry name" value="PhoH"/>
    <property type="match status" value="1"/>
</dbReference>